<dbReference type="FunCoup" id="A0LI43">
    <property type="interactions" value="317"/>
</dbReference>
<dbReference type="InterPro" id="IPR006176">
    <property type="entry name" value="3-OHacyl-CoA_DH_NAD-bd"/>
</dbReference>
<evidence type="ECO:0000313" key="14">
    <source>
        <dbReference type="Proteomes" id="UP000001784"/>
    </source>
</evidence>
<dbReference type="Proteomes" id="UP000001784">
    <property type="component" value="Chromosome"/>
</dbReference>
<dbReference type="CDD" id="cd06558">
    <property type="entry name" value="crotonase-like"/>
    <property type="match status" value="1"/>
</dbReference>
<dbReference type="Gene3D" id="3.40.50.720">
    <property type="entry name" value="NAD(P)-binding Rossmann-like Domain"/>
    <property type="match status" value="1"/>
</dbReference>
<evidence type="ECO:0000256" key="3">
    <source>
        <dbReference type="ARBA" id="ARBA00022832"/>
    </source>
</evidence>
<dbReference type="GO" id="GO:0070403">
    <property type="term" value="F:NAD+ binding"/>
    <property type="evidence" value="ECO:0007669"/>
    <property type="project" value="InterPro"/>
</dbReference>
<dbReference type="eggNOG" id="COG1024">
    <property type="taxonomic scope" value="Bacteria"/>
</dbReference>
<evidence type="ECO:0000256" key="4">
    <source>
        <dbReference type="ARBA" id="ARBA00022963"/>
    </source>
</evidence>
<evidence type="ECO:0000256" key="1">
    <source>
        <dbReference type="ARBA" id="ARBA00005005"/>
    </source>
</evidence>
<evidence type="ECO:0000256" key="8">
    <source>
        <dbReference type="ARBA" id="ARBA00023239"/>
    </source>
</evidence>
<keyword evidence="5 13" id="KW-0560">Oxidoreductase</keyword>
<dbReference type="Gene3D" id="1.10.1040.50">
    <property type="match status" value="1"/>
</dbReference>
<dbReference type="SUPFAM" id="SSF52096">
    <property type="entry name" value="ClpP/crotonase"/>
    <property type="match status" value="1"/>
</dbReference>
<dbReference type="Pfam" id="PF00378">
    <property type="entry name" value="ECH_1"/>
    <property type="match status" value="1"/>
</dbReference>
<accession>A0LI43</accession>
<dbReference type="InParanoid" id="A0LI43"/>
<dbReference type="Pfam" id="PF02737">
    <property type="entry name" value="3HCDH_N"/>
    <property type="match status" value="1"/>
</dbReference>
<sequence>MAEPATRFHNRIYDSPVGKIAILTMDNGQDYKRPNTFGEAAMMSLNQALDEVVRTPGVKGMMLTGKPYIFAAGADLSEIPFITTFEQGYQIGKLVHTAMKRIMDLPFPTLAAINGVALGGGLEIALYCTCRTVSKSAQGIGFPECFLGLVPGWGGCTLATRLIGPEKTLQLIIYNALNQNRMINGPQAYELGLADRLFDGAEFLDDSLRFLMDVISGGVKVERTPPPAVDAGTALARARAFVDGRVHGAAPAPYKAIELIEGALKGSVEQGFEEENKALGELIKSRQCKASIYSFDLVNRYAKRPAGIPDAKPGAIAKVGIVGAGLMASQLAQLFIERLEVPVVMKDISPEALEKGCGQVVEGFRRLGEKGKLTEGKARHLAGLVSGTLDFRDFSDCDFVIEAVFEEMAVKKQVLGELEPLLRPDAVIATNTSSLSVTEMASVLRVPGRMLGFHFFNPVAVLPLVEVIRTAQTSGEALATAFDLARKLRKTGVLVKDAPAFLVNRILVKMLVDCLALVDEGASFQEVDDALLALGLPMAPFDLLAMVGMPVALHVMETLNHALGPDRFPLNANFSRIVEAKKTFVYLPGVEPKRVDPDLERLWAKTGETAFHPEEIRERVLSSLARETDLILKEKVVGSSKDIDLAMIMGAGWPFFMGGLTMYLDLAGITPRVLQKVFFSF</sequence>
<dbReference type="eggNOG" id="COG1250">
    <property type="taxonomic scope" value="Bacteria"/>
</dbReference>
<proteinExistence type="inferred from homology"/>
<evidence type="ECO:0000259" key="12">
    <source>
        <dbReference type="Pfam" id="PF02737"/>
    </source>
</evidence>
<keyword evidence="7" id="KW-0443">Lipid metabolism</keyword>
<protein>
    <submittedName>
        <fullName evidence="13">3-hydroxyacyl-CoA dehydrogenase / short chain enoyl-CoA hydratase</fullName>
        <ecNumber evidence="13">1.1.1.35</ecNumber>
        <ecNumber evidence="13">4.2.1.17</ecNumber>
    </submittedName>
</protein>
<dbReference type="InterPro" id="IPR008927">
    <property type="entry name" value="6-PGluconate_DH-like_C_sf"/>
</dbReference>
<comment type="pathway">
    <text evidence="1">Lipid metabolism; fatty acid beta-oxidation.</text>
</comment>
<dbReference type="Gene3D" id="3.90.226.10">
    <property type="entry name" value="2-enoyl-CoA Hydratase, Chain A, domain 1"/>
    <property type="match status" value="1"/>
</dbReference>
<evidence type="ECO:0000256" key="2">
    <source>
        <dbReference type="ARBA" id="ARBA00007005"/>
    </source>
</evidence>
<dbReference type="HOGENOM" id="CLU_009834_16_2_7"/>
<dbReference type="Pfam" id="PF00725">
    <property type="entry name" value="3HCDH"/>
    <property type="match status" value="1"/>
</dbReference>
<evidence type="ECO:0000256" key="9">
    <source>
        <dbReference type="ARBA" id="ARBA00023268"/>
    </source>
</evidence>
<dbReference type="STRING" id="335543.Sfum_1404"/>
<comment type="catalytic activity">
    <reaction evidence="10">
        <text>a (3S)-3-hydroxyacyl-CoA + NAD(+) = a 3-oxoacyl-CoA + NADH + H(+)</text>
        <dbReference type="Rhea" id="RHEA:22432"/>
        <dbReference type="ChEBI" id="CHEBI:15378"/>
        <dbReference type="ChEBI" id="CHEBI:57318"/>
        <dbReference type="ChEBI" id="CHEBI:57540"/>
        <dbReference type="ChEBI" id="CHEBI:57945"/>
        <dbReference type="ChEBI" id="CHEBI:90726"/>
        <dbReference type="EC" id="1.1.1.35"/>
    </reaction>
</comment>
<evidence type="ECO:0000256" key="5">
    <source>
        <dbReference type="ARBA" id="ARBA00023002"/>
    </source>
</evidence>
<dbReference type="PANTHER" id="PTHR43612:SF3">
    <property type="entry name" value="TRIFUNCTIONAL ENZYME SUBUNIT ALPHA, MITOCHONDRIAL"/>
    <property type="match status" value="1"/>
</dbReference>
<keyword evidence="14" id="KW-1185">Reference proteome</keyword>
<comment type="similarity">
    <text evidence="2">In the central section; belongs to the 3-hydroxyacyl-CoA dehydrogenase family.</text>
</comment>
<dbReference type="SUPFAM" id="SSF48179">
    <property type="entry name" value="6-phosphogluconate dehydrogenase C-terminal domain-like"/>
    <property type="match status" value="2"/>
</dbReference>
<evidence type="ECO:0000313" key="13">
    <source>
        <dbReference type="EMBL" id="ABK17095.1"/>
    </source>
</evidence>
<keyword evidence="6" id="KW-0520">NAD</keyword>
<reference evidence="13 14" key="1">
    <citation type="submission" date="2006-10" db="EMBL/GenBank/DDBJ databases">
        <title>Complete sequence of Syntrophobacter fumaroxidans MPOB.</title>
        <authorList>
            <consortium name="US DOE Joint Genome Institute"/>
            <person name="Copeland A."/>
            <person name="Lucas S."/>
            <person name="Lapidus A."/>
            <person name="Barry K."/>
            <person name="Detter J.C."/>
            <person name="Glavina del Rio T."/>
            <person name="Hammon N."/>
            <person name="Israni S."/>
            <person name="Pitluck S."/>
            <person name="Goltsman E.G."/>
            <person name="Martinez M."/>
            <person name="Schmutz J."/>
            <person name="Larimer F."/>
            <person name="Land M."/>
            <person name="Hauser L."/>
            <person name="Kyrpides N."/>
            <person name="Kim E."/>
            <person name="Boone D.R."/>
            <person name="Brockman F."/>
            <person name="Culley D."/>
            <person name="Ferry J."/>
            <person name="Gunsalus R."/>
            <person name="McInerney M.J."/>
            <person name="Morrison M."/>
            <person name="Plugge C."/>
            <person name="Rohlin L."/>
            <person name="Scholten J."/>
            <person name="Sieber J."/>
            <person name="Stams A.J.M."/>
            <person name="Worm P."/>
            <person name="Henstra A.M."/>
            <person name="Richardson P."/>
        </authorList>
    </citation>
    <scope>NUCLEOTIDE SEQUENCE [LARGE SCALE GENOMIC DNA]</scope>
    <source>
        <strain evidence="14">DSM 10017 / MPOB</strain>
    </source>
</reference>
<dbReference type="InterPro" id="IPR036291">
    <property type="entry name" value="NAD(P)-bd_dom_sf"/>
</dbReference>
<dbReference type="EC" id="1.1.1.35" evidence="13"/>
<dbReference type="InterPro" id="IPR029045">
    <property type="entry name" value="ClpP/crotonase-like_dom_sf"/>
</dbReference>
<keyword evidence="9" id="KW-0511">Multifunctional enzyme</keyword>
<dbReference type="FunFam" id="3.40.50.720:FF:000009">
    <property type="entry name" value="Fatty oxidation complex, alpha subunit"/>
    <property type="match status" value="1"/>
</dbReference>
<dbReference type="SUPFAM" id="SSF51735">
    <property type="entry name" value="NAD(P)-binding Rossmann-fold domains"/>
    <property type="match status" value="1"/>
</dbReference>
<gene>
    <name evidence="13" type="ordered locus">Sfum_1404</name>
</gene>
<dbReference type="EC" id="4.2.1.17" evidence="13"/>
<keyword evidence="4" id="KW-0442">Lipid degradation</keyword>
<dbReference type="KEGG" id="sfu:Sfum_1404"/>
<name>A0LI43_SYNFM</name>
<dbReference type="GO" id="GO:0004300">
    <property type="term" value="F:enoyl-CoA hydratase activity"/>
    <property type="evidence" value="ECO:0007669"/>
    <property type="project" value="UniProtKB-EC"/>
</dbReference>
<dbReference type="GO" id="GO:0006635">
    <property type="term" value="P:fatty acid beta-oxidation"/>
    <property type="evidence" value="ECO:0007669"/>
    <property type="project" value="UniProtKB-UniPathway"/>
</dbReference>
<keyword evidence="3" id="KW-0276">Fatty acid metabolism</keyword>
<dbReference type="UniPathway" id="UPA00659"/>
<dbReference type="PANTHER" id="PTHR43612">
    <property type="entry name" value="TRIFUNCTIONAL ENZYME SUBUNIT ALPHA"/>
    <property type="match status" value="1"/>
</dbReference>
<dbReference type="RefSeq" id="WP_011698266.1">
    <property type="nucleotide sequence ID" value="NC_008554.1"/>
</dbReference>
<evidence type="ECO:0000256" key="7">
    <source>
        <dbReference type="ARBA" id="ARBA00023098"/>
    </source>
</evidence>
<dbReference type="AlphaFoldDB" id="A0LI43"/>
<evidence type="ECO:0000256" key="10">
    <source>
        <dbReference type="ARBA" id="ARBA00049556"/>
    </source>
</evidence>
<keyword evidence="8 13" id="KW-0456">Lyase</keyword>
<dbReference type="InterPro" id="IPR050136">
    <property type="entry name" value="FA_oxidation_alpha_subunit"/>
</dbReference>
<dbReference type="GO" id="GO:0016509">
    <property type="term" value="F:long-chain (3S)-3-hydroxyacyl-CoA dehydrogenase (NAD+) activity"/>
    <property type="evidence" value="ECO:0007669"/>
    <property type="project" value="TreeGrafter"/>
</dbReference>
<feature type="domain" description="3-hydroxyacyl-CoA dehydrogenase C-terminal" evidence="11">
    <location>
        <begin position="501"/>
        <end position="582"/>
    </location>
</feature>
<dbReference type="EMBL" id="CP000478">
    <property type="protein sequence ID" value="ABK17095.1"/>
    <property type="molecule type" value="Genomic_DNA"/>
</dbReference>
<feature type="domain" description="3-hydroxyacyl-CoA dehydrogenase NAD binding" evidence="12">
    <location>
        <begin position="318"/>
        <end position="497"/>
    </location>
</feature>
<evidence type="ECO:0000259" key="11">
    <source>
        <dbReference type="Pfam" id="PF00725"/>
    </source>
</evidence>
<evidence type="ECO:0000256" key="6">
    <source>
        <dbReference type="ARBA" id="ARBA00023027"/>
    </source>
</evidence>
<dbReference type="InterPro" id="IPR006108">
    <property type="entry name" value="3HC_DH_C"/>
</dbReference>
<dbReference type="InterPro" id="IPR001753">
    <property type="entry name" value="Enoyl-CoA_hydra/iso"/>
</dbReference>
<dbReference type="OrthoDB" id="9771883at2"/>
<organism evidence="13 14">
    <name type="scientific">Syntrophobacter fumaroxidans (strain DSM 10017 / MPOB)</name>
    <dbReference type="NCBI Taxonomy" id="335543"/>
    <lineage>
        <taxon>Bacteria</taxon>
        <taxon>Pseudomonadati</taxon>
        <taxon>Thermodesulfobacteriota</taxon>
        <taxon>Syntrophobacteria</taxon>
        <taxon>Syntrophobacterales</taxon>
        <taxon>Syntrophobacteraceae</taxon>
        <taxon>Syntrophobacter</taxon>
    </lineage>
</organism>